<dbReference type="Proteomes" id="UP000321479">
    <property type="component" value="Chromosome"/>
</dbReference>
<accession>A0A5B8V023</accession>
<proteinExistence type="predicted"/>
<dbReference type="RefSeq" id="WP_147033634.1">
    <property type="nucleotide sequence ID" value="NZ_CP042436.1"/>
</dbReference>
<feature type="domain" description="Putative auto-transporter adhesin head GIN" evidence="2">
    <location>
        <begin position="49"/>
        <end position="203"/>
    </location>
</feature>
<dbReference type="InterPro" id="IPR021255">
    <property type="entry name" value="DUF2807"/>
</dbReference>
<gene>
    <name evidence="3" type="ORF">FRZ54_20265</name>
</gene>
<protein>
    <recommendedName>
        <fullName evidence="2">Putative auto-transporter adhesin head GIN domain-containing protein</fullName>
    </recommendedName>
</protein>
<evidence type="ECO:0000313" key="4">
    <source>
        <dbReference type="Proteomes" id="UP000321479"/>
    </source>
</evidence>
<evidence type="ECO:0000256" key="1">
    <source>
        <dbReference type="SAM" id="SignalP"/>
    </source>
</evidence>
<feature type="signal peptide" evidence="1">
    <location>
        <begin position="1"/>
        <end position="24"/>
    </location>
</feature>
<evidence type="ECO:0000259" key="2">
    <source>
        <dbReference type="Pfam" id="PF10988"/>
    </source>
</evidence>
<dbReference type="OrthoDB" id="796727at2"/>
<dbReference type="Pfam" id="PF10988">
    <property type="entry name" value="DUF2807"/>
    <property type="match status" value="1"/>
</dbReference>
<dbReference type="AlphaFoldDB" id="A0A5B8V023"/>
<feature type="chain" id="PRO_5022816853" description="Putative auto-transporter adhesin head GIN domain-containing protein" evidence="1">
    <location>
        <begin position="25"/>
        <end position="208"/>
    </location>
</feature>
<dbReference type="EMBL" id="CP042436">
    <property type="protein sequence ID" value="QEC64800.1"/>
    <property type="molecule type" value="Genomic_DNA"/>
</dbReference>
<sequence length="208" mass="22284">MKTKIFSLVAVAAIALGIGNQALADGKNDSVAKSNNEVSTVLTDVSKISKIEVRGNVELYVSDGEADQVKVYNKYYEQSALVQSQNGVLRISSYADQKLVVWVKSADLRSITAYDNAEVRSFGKLSPLDLTVTLSDNAYAKLKVDGYGMNVILKGRAKADIAGNVEQSNLKCDRSATLNSTEFAAAHLVRTIDGVAKSNAKADEFAGL</sequence>
<reference evidence="3 4" key="1">
    <citation type="journal article" date="2017" name="Curr. Microbiol.">
        <title>Mucilaginibacter ginsenosidivorans sp. nov., Isolated from Soil of Ginseng Field.</title>
        <authorList>
            <person name="Kim M.M."/>
            <person name="Siddiqi M.Z."/>
            <person name="Im W.T."/>
        </authorList>
    </citation>
    <scope>NUCLEOTIDE SEQUENCE [LARGE SCALE GENOMIC DNA]</scope>
    <source>
        <strain evidence="3 4">Gsoil 3017</strain>
    </source>
</reference>
<name>A0A5B8V023_9SPHI</name>
<dbReference type="Gene3D" id="2.160.20.120">
    <property type="match status" value="1"/>
</dbReference>
<evidence type="ECO:0000313" key="3">
    <source>
        <dbReference type="EMBL" id="QEC64800.1"/>
    </source>
</evidence>
<organism evidence="3 4">
    <name type="scientific">Mucilaginibacter ginsenosidivorans</name>
    <dbReference type="NCBI Taxonomy" id="398053"/>
    <lineage>
        <taxon>Bacteria</taxon>
        <taxon>Pseudomonadati</taxon>
        <taxon>Bacteroidota</taxon>
        <taxon>Sphingobacteriia</taxon>
        <taxon>Sphingobacteriales</taxon>
        <taxon>Sphingobacteriaceae</taxon>
        <taxon>Mucilaginibacter</taxon>
    </lineage>
</organism>
<keyword evidence="1" id="KW-0732">Signal</keyword>
<dbReference type="KEGG" id="mgin:FRZ54_20265"/>
<keyword evidence="4" id="KW-1185">Reference proteome</keyword>